<protein>
    <submittedName>
        <fullName evidence="2">Uncharacterized protein LOC112690365</fullName>
    </submittedName>
</protein>
<sequence>MVLRRERWQLRTTRVHSVFDTLFDPRVYTGLQADSVHGTGVASSRNTSEIWALAVARCPDEKNNDFGNGKSVCVCLYVLPQEGYRQLRAKNKEEDDDNDDIGEKTYFYILYILQIAFNFTVLRGNQFLLHACWMEVVEMGNEGMADRCRFVARIILALHTRIRDKCAQHSANKIFFPIEDLLLFLL</sequence>
<reference evidence="2" key="1">
    <citation type="submission" date="2025-08" db="UniProtKB">
        <authorList>
            <consortium name="RefSeq"/>
        </authorList>
    </citation>
    <scope>IDENTIFICATION</scope>
    <source>
        <tissue evidence="2">Whole body</tissue>
    </source>
</reference>
<evidence type="ECO:0000313" key="2">
    <source>
        <dbReference type="RefSeq" id="XP_025420153.1"/>
    </source>
</evidence>
<organism evidence="1 2">
    <name type="scientific">Sipha flava</name>
    <name type="common">yellow sugarcane aphid</name>
    <dbReference type="NCBI Taxonomy" id="143950"/>
    <lineage>
        <taxon>Eukaryota</taxon>
        <taxon>Metazoa</taxon>
        <taxon>Ecdysozoa</taxon>
        <taxon>Arthropoda</taxon>
        <taxon>Hexapoda</taxon>
        <taxon>Insecta</taxon>
        <taxon>Pterygota</taxon>
        <taxon>Neoptera</taxon>
        <taxon>Paraneoptera</taxon>
        <taxon>Hemiptera</taxon>
        <taxon>Sternorrhyncha</taxon>
        <taxon>Aphidomorpha</taxon>
        <taxon>Aphidoidea</taxon>
        <taxon>Aphididae</taxon>
        <taxon>Sipha</taxon>
    </lineage>
</organism>
<dbReference type="GeneID" id="112690365"/>
<dbReference type="OrthoDB" id="10442638at2759"/>
<dbReference type="AlphaFoldDB" id="A0A8B8GB68"/>
<accession>A0A8B8GB68</accession>
<evidence type="ECO:0000313" key="1">
    <source>
        <dbReference type="Proteomes" id="UP000694846"/>
    </source>
</evidence>
<keyword evidence="1" id="KW-1185">Reference proteome</keyword>
<dbReference type="Proteomes" id="UP000694846">
    <property type="component" value="Unplaced"/>
</dbReference>
<name>A0A8B8GB68_9HEMI</name>
<dbReference type="RefSeq" id="XP_025420153.1">
    <property type="nucleotide sequence ID" value="XM_025564368.1"/>
</dbReference>
<proteinExistence type="predicted"/>
<gene>
    <name evidence="2" type="primary">LOC112690365</name>
</gene>